<protein>
    <recommendedName>
        <fullName evidence="5">Mitochondrial respiratory complex I chaperone</fullName>
    </recommendedName>
</protein>
<keyword evidence="1" id="KW-0677">Repeat</keyword>
<dbReference type="Proteomes" id="UP000002058">
    <property type="component" value="Unassembled WGS sequence"/>
</dbReference>
<dbReference type="Pfam" id="PF01535">
    <property type="entry name" value="PPR"/>
    <property type="match status" value="1"/>
</dbReference>
<evidence type="ECO:0000256" key="1">
    <source>
        <dbReference type="ARBA" id="ARBA00022737"/>
    </source>
</evidence>
<dbReference type="eggNOG" id="ENOG502S1M2">
    <property type="taxonomic scope" value="Eukaryota"/>
</dbReference>
<feature type="repeat" description="PPR" evidence="2">
    <location>
        <begin position="555"/>
        <end position="589"/>
    </location>
</feature>
<dbReference type="InterPro" id="IPR050667">
    <property type="entry name" value="PPR-containing_protein"/>
</dbReference>
<proteinExistence type="predicted"/>
<evidence type="ECO:0000256" key="2">
    <source>
        <dbReference type="PROSITE-ProRule" id="PRU00708"/>
    </source>
</evidence>
<dbReference type="InParanoid" id="C4JF30"/>
<dbReference type="STRING" id="336963.C4JF30"/>
<dbReference type="InterPro" id="IPR002885">
    <property type="entry name" value="PPR_rpt"/>
</dbReference>
<dbReference type="OMA" id="CLVFGHM"/>
<dbReference type="EMBL" id="CH476615">
    <property type="protein sequence ID" value="EEP76083.1"/>
    <property type="molecule type" value="Genomic_DNA"/>
</dbReference>
<accession>C4JF30</accession>
<dbReference type="PROSITE" id="PS51375">
    <property type="entry name" value="PPR"/>
    <property type="match status" value="1"/>
</dbReference>
<name>C4JF30_UNCRE</name>
<dbReference type="InterPro" id="IPR011990">
    <property type="entry name" value="TPR-like_helical_dom_sf"/>
</dbReference>
<dbReference type="KEGG" id="ure:UREG_00931"/>
<dbReference type="PANTHER" id="PTHR47939:SF13">
    <property type="entry name" value="OS03G0201400 PROTEIN"/>
    <property type="match status" value="1"/>
</dbReference>
<sequence>MELVNALERQSQPPPPFILAKAFMSFIRDRMESMAVLTQNQARFLLQTLQHLVAGYPYKDARGSVRVALGLENLETTMFALFQVGCEPDAAEVLNKLAKTIYEQICHRNEQAKKPHQNPSSQALSSYVSILASTGSPLEALNVVETYWENVLHSEGIVPWLDVISGLAKENMESDIPVVIGKMGRCGIVLDPDSHEEMVTMLAAENNVGALRILYEVDLPDGLQPTAASTAVAISTAIRNSMVEWASQLSESLPDYPTPASRDAIFLLSAARAEPATNIEKHLEVMTGINPDIRHSMTITSINQLIEHAISIQRQDLAQEYLALAQKWGLQPDAHTYMLQMDSKIQQGDLDGALELVENLNLETLTDRADVMMLNRILRQLCNPRYTNTEYDTILSFVDRLLNTRSRFEAETLGALCKVLLYRHELENISNLLRPIIDQYNSEELSKISESFVDYINDQNESTESIWEVYELLNMAFPRTAVHTRTDIMNQFFNRGRSDLACLVFGHMRQKERGGKRPTAHTYAMCLQGISRAADASGLHLVHNMLKLDLEVGLTTKIYNGLMLAYAACGMPDEAMGFFRDILHSEEGPSGQTLVIFFRVCETYHNGVQEASKMLAKLRSMDVRIDERIYNAYIGALAGHCEVEKATEAIQAMESKLGFGPSTLTIGTLYNATPFQYWKEQVEEWAQTQYPDLWADLEQLGCEEDEEGLKKFNINRNIDV</sequence>
<evidence type="ECO:0000313" key="4">
    <source>
        <dbReference type="Proteomes" id="UP000002058"/>
    </source>
</evidence>
<organism evidence="3 4">
    <name type="scientific">Uncinocarpus reesii (strain UAMH 1704)</name>
    <dbReference type="NCBI Taxonomy" id="336963"/>
    <lineage>
        <taxon>Eukaryota</taxon>
        <taxon>Fungi</taxon>
        <taxon>Dikarya</taxon>
        <taxon>Ascomycota</taxon>
        <taxon>Pezizomycotina</taxon>
        <taxon>Eurotiomycetes</taxon>
        <taxon>Eurotiomycetidae</taxon>
        <taxon>Onygenales</taxon>
        <taxon>Onygenaceae</taxon>
        <taxon>Uncinocarpus</taxon>
    </lineage>
</organism>
<dbReference type="GeneID" id="8441751"/>
<keyword evidence="4" id="KW-1185">Reference proteome</keyword>
<reference evidence="4" key="1">
    <citation type="journal article" date="2009" name="Genome Res.">
        <title>Comparative genomic analyses of the human fungal pathogens Coccidioides and their relatives.</title>
        <authorList>
            <person name="Sharpton T.J."/>
            <person name="Stajich J.E."/>
            <person name="Rounsley S.D."/>
            <person name="Gardner M.J."/>
            <person name="Wortman J.R."/>
            <person name="Jordar V.S."/>
            <person name="Maiti R."/>
            <person name="Kodira C.D."/>
            <person name="Neafsey D.E."/>
            <person name="Zeng Q."/>
            <person name="Hung C.-Y."/>
            <person name="McMahan C."/>
            <person name="Muszewska A."/>
            <person name="Grynberg M."/>
            <person name="Mandel M.A."/>
            <person name="Kellner E.M."/>
            <person name="Barker B.M."/>
            <person name="Galgiani J.N."/>
            <person name="Orbach M.J."/>
            <person name="Kirkland T.N."/>
            <person name="Cole G.T."/>
            <person name="Henn M.R."/>
            <person name="Birren B.W."/>
            <person name="Taylor J.W."/>
        </authorList>
    </citation>
    <scope>NUCLEOTIDE SEQUENCE [LARGE SCALE GENOMIC DNA]</scope>
    <source>
        <strain evidence="4">UAMH 1704</strain>
    </source>
</reference>
<dbReference type="Gene3D" id="1.25.40.10">
    <property type="entry name" value="Tetratricopeptide repeat domain"/>
    <property type="match status" value="2"/>
</dbReference>
<dbReference type="VEuPathDB" id="FungiDB:UREG_00931"/>
<evidence type="ECO:0008006" key="5">
    <source>
        <dbReference type="Google" id="ProtNLM"/>
    </source>
</evidence>
<dbReference type="HOGENOM" id="CLU_019319_0_0_1"/>
<dbReference type="PANTHER" id="PTHR47939">
    <property type="entry name" value="MEMBRANE-ASSOCIATED SALT-INDUCIBLE PROTEIN-LIKE"/>
    <property type="match status" value="1"/>
</dbReference>
<dbReference type="RefSeq" id="XP_002541416.1">
    <property type="nucleotide sequence ID" value="XM_002541370.1"/>
</dbReference>
<dbReference type="AlphaFoldDB" id="C4JF30"/>
<gene>
    <name evidence="3" type="ORF">UREG_00931</name>
</gene>
<evidence type="ECO:0000313" key="3">
    <source>
        <dbReference type="EMBL" id="EEP76083.1"/>
    </source>
</evidence>
<dbReference type="OrthoDB" id="185373at2759"/>